<dbReference type="CDD" id="cd01561">
    <property type="entry name" value="CBS_like"/>
    <property type="match status" value="1"/>
</dbReference>
<comment type="cofactor">
    <cofactor evidence="1">
        <name>pyridoxal 5'-phosphate</name>
        <dbReference type="ChEBI" id="CHEBI:597326"/>
    </cofactor>
</comment>
<name>A0ABU8PFX4_9HYPH</name>
<sequence length="336" mass="37324">MKTKSFLHGYETPQIIELRPNFYAAQFRLMKLLPARYVLDRAEQNGLLQPSGHIVETSSGTFALALAMLSAIRGYQLTVVSATSLMDQPFKNRLEQLGSTVKLVKDPGQTGNQDGRLAELYRVLGEKPGTYWPRQYDNPDNSAAYSRLAEVIVNHLGQIDCLVGCVGSGGSLCGTTRYLREIYPKMRAVAVDTNNSVLFGQQAGPRLLRGLGNSILPKNLDHELIDEVHWIGALQAFSKTRSLYRNKAIFVGPTSGASALVGSWLARQAPDKTIVSIMADEGYRYQSTVHSDDWLSSHSSEWPIVKKREPTRLQDISPAGEADWTCLDWARRRLAD</sequence>
<evidence type="ECO:0000313" key="5">
    <source>
        <dbReference type="Proteomes" id="UP001375812"/>
    </source>
</evidence>
<protein>
    <submittedName>
        <fullName evidence="4">PLP-dependent cysteine synthase family protein</fullName>
    </submittedName>
</protein>
<organism evidence="4 5">
    <name type="scientific">Ochrobactrum vermis</name>
    <dbReference type="NCBI Taxonomy" id="1827297"/>
    <lineage>
        <taxon>Bacteria</taxon>
        <taxon>Pseudomonadati</taxon>
        <taxon>Pseudomonadota</taxon>
        <taxon>Alphaproteobacteria</taxon>
        <taxon>Hyphomicrobiales</taxon>
        <taxon>Brucellaceae</taxon>
        <taxon>Brucella/Ochrobactrum group</taxon>
        <taxon>Ochrobactrum</taxon>
    </lineage>
</organism>
<dbReference type="InterPro" id="IPR050214">
    <property type="entry name" value="Cys_Synth/Cystath_Beta-Synth"/>
</dbReference>
<reference evidence="4 5" key="1">
    <citation type="submission" date="2023-12" db="EMBL/GenBank/DDBJ databases">
        <title>Gut-associated functions are favored during microbiome assembly across C. elegans life.</title>
        <authorList>
            <person name="Zimmermann J."/>
        </authorList>
    </citation>
    <scope>NUCLEOTIDE SEQUENCE [LARGE SCALE GENOMIC DNA]</scope>
    <source>
        <strain evidence="4 5">MYb71</strain>
    </source>
</reference>
<comment type="caution">
    <text evidence="4">The sequence shown here is derived from an EMBL/GenBank/DDBJ whole genome shotgun (WGS) entry which is preliminary data.</text>
</comment>
<dbReference type="Pfam" id="PF00291">
    <property type="entry name" value="PALP"/>
    <property type="match status" value="1"/>
</dbReference>
<dbReference type="EMBL" id="JBBGZH010000002">
    <property type="protein sequence ID" value="MEJ5021155.1"/>
    <property type="molecule type" value="Genomic_DNA"/>
</dbReference>
<dbReference type="Proteomes" id="UP001375812">
    <property type="component" value="Unassembled WGS sequence"/>
</dbReference>
<gene>
    <name evidence="4" type="ORF">WH297_15655</name>
</gene>
<dbReference type="SUPFAM" id="SSF53686">
    <property type="entry name" value="Tryptophan synthase beta subunit-like PLP-dependent enzymes"/>
    <property type="match status" value="1"/>
</dbReference>
<evidence type="ECO:0000256" key="2">
    <source>
        <dbReference type="ARBA" id="ARBA00022898"/>
    </source>
</evidence>
<dbReference type="InterPro" id="IPR001926">
    <property type="entry name" value="TrpB-like_PALP"/>
</dbReference>
<dbReference type="RefSeq" id="WP_105543623.1">
    <property type="nucleotide sequence ID" value="NZ_JBBGZH010000002.1"/>
</dbReference>
<dbReference type="PANTHER" id="PTHR10314">
    <property type="entry name" value="CYSTATHIONINE BETA-SYNTHASE"/>
    <property type="match status" value="1"/>
</dbReference>
<accession>A0ABU8PFX4</accession>
<feature type="domain" description="Tryptophan synthase beta chain-like PALP" evidence="3">
    <location>
        <begin position="31"/>
        <end position="278"/>
    </location>
</feature>
<dbReference type="Gene3D" id="3.40.50.1100">
    <property type="match status" value="2"/>
</dbReference>
<evidence type="ECO:0000259" key="3">
    <source>
        <dbReference type="Pfam" id="PF00291"/>
    </source>
</evidence>
<dbReference type="InterPro" id="IPR036052">
    <property type="entry name" value="TrpB-like_PALP_sf"/>
</dbReference>
<keyword evidence="2" id="KW-0663">Pyridoxal phosphate</keyword>
<evidence type="ECO:0000256" key="1">
    <source>
        <dbReference type="ARBA" id="ARBA00001933"/>
    </source>
</evidence>
<keyword evidence="5" id="KW-1185">Reference proteome</keyword>
<proteinExistence type="predicted"/>
<evidence type="ECO:0000313" key="4">
    <source>
        <dbReference type="EMBL" id="MEJ5021155.1"/>
    </source>
</evidence>